<sequence>MTEEITSPSQKVRFRTILKSSRHLLDMALVNVLIVHRYSNRVNGQKPTKHYAFFETLMEQLLAVDAAAFKDIEARRYDECHFYRRSYGGFTSARRVTKTGGPPPGPGPH</sequence>
<evidence type="ECO:0000313" key="1">
    <source>
        <dbReference type="EMBL" id="RAW28645.1"/>
    </source>
</evidence>
<reference evidence="1 2" key="1">
    <citation type="submission" date="2018-01" db="EMBL/GenBank/DDBJ databases">
        <title>Draft genome of the strawberry crown rot pathogen Phytophthora cactorum.</title>
        <authorList>
            <person name="Armitage A.D."/>
            <person name="Lysoe E."/>
            <person name="Nellist C.F."/>
            <person name="Harrison R.J."/>
            <person name="Brurberg M.B."/>
        </authorList>
    </citation>
    <scope>NUCLEOTIDE SEQUENCE [LARGE SCALE GENOMIC DNA]</scope>
    <source>
        <strain evidence="1 2">10300</strain>
    </source>
</reference>
<dbReference type="Proteomes" id="UP000251314">
    <property type="component" value="Unassembled WGS sequence"/>
</dbReference>
<dbReference type="AlphaFoldDB" id="A0A329RVR6"/>
<dbReference type="OrthoDB" id="127958at2759"/>
<accession>A0A329RVR6</accession>
<proteinExistence type="predicted"/>
<name>A0A329RVR6_9STRA</name>
<dbReference type="VEuPathDB" id="FungiDB:PC110_g14980"/>
<evidence type="ECO:0000313" key="2">
    <source>
        <dbReference type="Proteomes" id="UP000251314"/>
    </source>
</evidence>
<gene>
    <name evidence="1" type="ORF">PC110_g14980</name>
</gene>
<keyword evidence="2" id="KW-1185">Reference proteome</keyword>
<protein>
    <submittedName>
        <fullName evidence="1">Uncharacterized protein</fullName>
    </submittedName>
</protein>
<comment type="caution">
    <text evidence="1">The sequence shown here is derived from an EMBL/GenBank/DDBJ whole genome shotgun (WGS) entry which is preliminary data.</text>
</comment>
<organism evidence="1 2">
    <name type="scientific">Phytophthora cactorum</name>
    <dbReference type="NCBI Taxonomy" id="29920"/>
    <lineage>
        <taxon>Eukaryota</taxon>
        <taxon>Sar</taxon>
        <taxon>Stramenopiles</taxon>
        <taxon>Oomycota</taxon>
        <taxon>Peronosporomycetes</taxon>
        <taxon>Peronosporales</taxon>
        <taxon>Peronosporaceae</taxon>
        <taxon>Phytophthora</taxon>
    </lineage>
</organism>
<dbReference type="EMBL" id="MJFZ01000475">
    <property type="protein sequence ID" value="RAW28645.1"/>
    <property type="molecule type" value="Genomic_DNA"/>
</dbReference>